<comment type="caution">
    <text evidence="2">The sequence shown here is derived from an EMBL/GenBank/DDBJ whole genome shotgun (WGS) entry which is preliminary data.</text>
</comment>
<evidence type="ECO:0000256" key="1">
    <source>
        <dbReference type="SAM" id="MobiDB-lite"/>
    </source>
</evidence>
<dbReference type="Proteomes" id="UP001457282">
    <property type="component" value="Unassembled WGS sequence"/>
</dbReference>
<organism evidence="2 3">
    <name type="scientific">Rubus argutus</name>
    <name type="common">Southern blackberry</name>
    <dbReference type="NCBI Taxonomy" id="59490"/>
    <lineage>
        <taxon>Eukaryota</taxon>
        <taxon>Viridiplantae</taxon>
        <taxon>Streptophyta</taxon>
        <taxon>Embryophyta</taxon>
        <taxon>Tracheophyta</taxon>
        <taxon>Spermatophyta</taxon>
        <taxon>Magnoliopsida</taxon>
        <taxon>eudicotyledons</taxon>
        <taxon>Gunneridae</taxon>
        <taxon>Pentapetalae</taxon>
        <taxon>rosids</taxon>
        <taxon>fabids</taxon>
        <taxon>Rosales</taxon>
        <taxon>Rosaceae</taxon>
        <taxon>Rosoideae</taxon>
        <taxon>Rosoideae incertae sedis</taxon>
        <taxon>Rubus</taxon>
    </lineage>
</organism>
<dbReference type="EMBL" id="JBEDUW010000004">
    <property type="protein sequence ID" value="KAK9932252.1"/>
    <property type="molecule type" value="Genomic_DNA"/>
</dbReference>
<keyword evidence="3" id="KW-1185">Reference proteome</keyword>
<reference evidence="2 3" key="1">
    <citation type="journal article" date="2023" name="G3 (Bethesda)">
        <title>A chromosome-length genome assembly and annotation of blackberry (Rubus argutus, cv. 'Hillquist').</title>
        <authorList>
            <person name="Bruna T."/>
            <person name="Aryal R."/>
            <person name="Dudchenko O."/>
            <person name="Sargent D.J."/>
            <person name="Mead D."/>
            <person name="Buti M."/>
            <person name="Cavallini A."/>
            <person name="Hytonen T."/>
            <person name="Andres J."/>
            <person name="Pham M."/>
            <person name="Weisz D."/>
            <person name="Mascagni F."/>
            <person name="Usai G."/>
            <person name="Natali L."/>
            <person name="Bassil N."/>
            <person name="Fernandez G.E."/>
            <person name="Lomsadze A."/>
            <person name="Armour M."/>
            <person name="Olukolu B."/>
            <person name="Poorten T."/>
            <person name="Britton C."/>
            <person name="Davik J."/>
            <person name="Ashrafi H."/>
            <person name="Aiden E.L."/>
            <person name="Borodovsky M."/>
            <person name="Worthington M."/>
        </authorList>
    </citation>
    <scope>NUCLEOTIDE SEQUENCE [LARGE SCALE GENOMIC DNA]</scope>
    <source>
        <strain evidence="2">PI 553951</strain>
    </source>
</reference>
<evidence type="ECO:0000313" key="3">
    <source>
        <dbReference type="Proteomes" id="UP001457282"/>
    </source>
</evidence>
<feature type="compositionally biased region" description="Polar residues" evidence="1">
    <location>
        <begin position="11"/>
        <end position="39"/>
    </location>
</feature>
<feature type="region of interest" description="Disordered" evidence="1">
    <location>
        <begin position="1"/>
        <end position="60"/>
    </location>
</feature>
<evidence type="ECO:0000313" key="2">
    <source>
        <dbReference type="EMBL" id="KAK9932252.1"/>
    </source>
</evidence>
<name>A0AAW1X940_RUBAR</name>
<sequence>MPFQFQPDPCSAQSAPSPEAVATNSLSLPSPASTQQQLRLVSPEPVLESASPRAQPHVSSHLAHRCVQICGGYDHTQDPSCTAMITSPICHR</sequence>
<dbReference type="AlphaFoldDB" id="A0AAW1X940"/>
<protein>
    <submittedName>
        <fullName evidence="2">Uncharacterized protein</fullName>
    </submittedName>
</protein>
<gene>
    <name evidence="2" type="ORF">M0R45_019498</name>
</gene>
<accession>A0AAW1X940</accession>
<proteinExistence type="predicted"/>